<protein>
    <submittedName>
        <fullName evidence="3">Outer membrane lipoprotein carrier protein LolA</fullName>
    </submittedName>
</protein>
<keyword evidence="2" id="KW-1133">Transmembrane helix</keyword>
<proteinExistence type="predicted"/>
<gene>
    <name evidence="3" type="ORF">GCM10023235_44640</name>
</gene>
<accession>A0ABP9DVU9</accession>
<evidence type="ECO:0000256" key="2">
    <source>
        <dbReference type="SAM" id="Phobius"/>
    </source>
</evidence>
<feature type="transmembrane region" description="Helical" evidence="2">
    <location>
        <begin position="26"/>
        <end position="47"/>
    </location>
</feature>
<dbReference type="PANTHER" id="PTHR37507">
    <property type="entry name" value="SPORULATION PROTEIN YDCC"/>
    <property type="match status" value="1"/>
</dbReference>
<organism evidence="3 4">
    <name type="scientific">Kitasatospora terrestris</name>
    <dbReference type="NCBI Taxonomy" id="258051"/>
    <lineage>
        <taxon>Bacteria</taxon>
        <taxon>Bacillati</taxon>
        <taxon>Actinomycetota</taxon>
        <taxon>Actinomycetes</taxon>
        <taxon>Kitasatosporales</taxon>
        <taxon>Streptomycetaceae</taxon>
        <taxon>Kitasatospora</taxon>
    </lineage>
</organism>
<dbReference type="EMBL" id="BAABIS010000001">
    <property type="protein sequence ID" value="GAA4861583.1"/>
    <property type="molecule type" value="Genomic_DNA"/>
</dbReference>
<dbReference type="InterPro" id="IPR052944">
    <property type="entry name" value="Sporulation_related"/>
</dbReference>
<evidence type="ECO:0000313" key="4">
    <source>
        <dbReference type="Proteomes" id="UP001501752"/>
    </source>
</evidence>
<dbReference type="InterPro" id="IPR029046">
    <property type="entry name" value="LolA/LolB/LppX"/>
</dbReference>
<sequence length="406" mass="40690">MLENEDTAQAPQQTPHRARRRTAVRVAVPVAVAAAVATGVGLVPALASDSAPSLPAVSAEQLVAKVLSADTDTLSGTVKISADLGLPSQLLSMAGGASPVPGLDLGRAGGGSGGGGIGGTGIAPTGKALELLGGEHVVTVAADGPDRQRVVLPGGYQLVHNGDQFWAFDGKRNEGVHGVLPSGGGDGGKDARRGPEAGVPTPQELAKRFLSASAGTTTVTVDGTEKVADRAAYRLSVKPAQQGSTIAEVRISVDAERGVPLGVQVRTVDGSKVFDAHFGTVDFAVPSAKTFEFTAPKGAKVTEQGDAKEHSGEIAAALEQAKQEAAEQGAKPDGAKPEAKVIGEGWTSVLSVAGGGQEVGPAVKMLGKPVGGGTLVSTKVVNVLVTDDGRLFAGAVTLPTLQNAAK</sequence>
<evidence type="ECO:0000313" key="3">
    <source>
        <dbReference type="EMBL" id="GAA4861583.1"/>
    </source>
</evidence>
<reference evidence="4" key="1">
    <citation type="journal article" date="2019" name="Int. J. Syst. Evol. Microbiol.">
        <title>The Global Catalogue of Microorganisms (GCM) 10K type strain sequencing project: providing services to taxonomists for standard genome sequencing and annotation.</title>
        <authorList>
            <consortium name="The Broad Institute Genomics Platform"/>
            <consortium name="The Broad Institute Genome Sequencing Center for Infectious Disease"/>
            <person name="Wu L."/>
            <person name="Ma J."/>
        </authorList>
    </citation>
    <scope>NUCLEOTIDE SEQUENCE [LARGE SCALE GENOMIC DNA]</scope>
    <source>
        <strain evidence="4">JCM 13006</strain>
    </source>
</reference>
<feature type="region of interest" description="Disordered" evidence="1">
    <location>
        <begin position="181"/>
        <end position="200"/>
    </location>
</feature>
<name>A0ABP9DVU9_9ACTN</name>
<evidence type="ECO:0000256" key="1">
    <source>
        <dbReference type="SAM" id="MobiDB-lite"/>
    </source>
</evidence>
<keyword evidence="4" id="KW-1185">Reference proteome</keyword>
<dbReference type="Gene3D" id="2.50.20.10">
    <property type="entry name" value="Lipoprotein localisation LolA/LolB/LppX"/>
    <property type="match status" value="1"/>
</dbReference>
<comment type="caution">
    <text evidence="3">The sequence shown here is derived from an EMBL/GenBank/DDBJ whole genome shotgun (WGS) entry which is preliminary data.</text>
</comment>
<keyword evidence="2" id="KW-0812">Transmembrane</keyword>
<feature type="region of interest" description="Disordered" evidence="1">
    <location>
        <begin position="1"/>
        <end position="22"/>
    </location>
</feature>
<dbReference type="Proteomes" id="UP001501752">
    <property type="component" value="Unassembled WGS sequence"/>
</dbReference>
<dbReference type="PANTHER" id="PTHR37507:SF2">
    <property type="entry name" value="SPORULATION PROTEIN YDCC"/>
    <property type="match status" value="1"/>
</dbReference>
<dbReference type="RefSeq" id="WP_345698631.1">
    <property type="nucleotide sequence ID" value="NZ_BAABIS010000001.1"/>
</dbReference>
<keyword evidence="3" id="KW-0449">Lipoprotein</keyword>
<dbReference type="SUPFAM" id="SSF89392">
    <property type="entry name" value="Prokaryotic lipoproteins and lipoprotein localization factors"/>
    <property type="match status" value="1"/>
</dbReference>
<keyword evidence="2" id="KW-0472">Membrane</keyword>